<dbReference type="Pfam" id="PF00144">
    <property type="entry name" value="Beta-lactamase"/>
    <property type="match status" value="1"/>
</dbReference>
<keyword evidence="3" id="KW-1185">Reference proteome</keyword>
<dbReference type="InterPro" id="IPR012338">
    <property type="entry name" value="Beta-lactam/transpept-like"/>
</dbReference>
<reference evidence="2" key="1">
    <citation type="submission" date="2021-02" db="EMBL/GenBank/DDBJ databases">
        <authorList>
            <person name="Dougan E. K."/>
            <person name="Rhodes N."/>
            <person name="Thang M."/>
            <person name="Chan C."/>
        </authorList>
    </citation>
    <scope>NUCLEOTIDE SEQUENCE</scope>
</reference>
<dbReference type="PANTHER" id="PTHR43283:SF3">
    <property type="entry name" value="BETA-LACTAMASE FAMILY PROTEIN (AFU_ORTHOLOGUE AFUA_5G07500)"/>
    <property type="match status" value="1"/>
</dbReference>
<evidence type="ECO:0000259" key="1">
    <source>
        <dbReference type="Pfam" id="PF00144"/>
    </source>
</evidence>
<dbReference type="Gene3D" id="3.40.710.10">
    <property type="entry name" value="DD-peptidase/beta-lactamase superfamily"/>
    <property type="match status" value="1"/>
</dbReference>
<dbReference type="InterPro" id="IPR050789">
    <property type="entry name" value="Diverse_Enzym_Activities"/>
</dbReference>
<comment type="caution">
    <text evidence="2">The sequence shown here is derived from an EMBL/GenBank/DDBJ whole genome shotgun (WGS) entry which is preliminary data.</text>
</comment>
<protein>
    <recommendedName>
        <fullName evidence="1">Beta-lactamase-related domain-containing protein</fullName>
    </recommendedName>
</protein>
<dbReference type="OMA" id="ASKLMLY"/>
<feature type="domain" description="Beta-lactamase-related" evidence="1">
    <location>
        <begin position="2"/>
        <end position="239"/>
    </location>
</feature>
<evidence type="ECO:0000313" key="2">
    <source>
        <dbReference type="EMBL" id="CAE8601170.1"/>
    </source>
</evidence>
<organism evidence="2 3">
    <name type="scientific">Polarella glacialis</name>
    <name type="common">Dinoflagellate</name>
    <dbReference type="NCBI Taxonomy" id="89957"/>
    <lineage>
        <taxon>Eukaryota</taxon>
        <taxon>Sar</taxon>
        <taxon>Alveolata</taxon>
        <taxon>Dinophyceae</taxon>
        <taxon>Suessiales</taxon>
        <taxon>Suessiaceae</taxon>
        <taxon>Polarella</taxon>
    </lineage>
</organism>
<dbReference type="EMBL" id="CAJNNV010012877">
    <property type="protein sequence ID" value="CAE8601170.1"/>
    <property type="molecule type" value="Genomic_DNA"/>
</dbReference>
<dbReference type="InterPro" id="IPR001466">
    <property type="entry name" value="Beta-lactam-related"/>
</dbReference>
<sequence length="272" mass="29760">MPLLFQPGAHWHYSFNSELVGRLVEIVSGQDFESFLQERIFRPLCMVDTSFMVPESKRGRFCQCYMREGQEAGMIALNKGPKDDRGLRNISKGLDKDPMAAYFKGPSDPNFHASGSGGLVGTVSDYARFSQCMLNGGILDGARILSRKSVQFMTSNQLGRRAGEDLDMRMMSLDMPGYTEIGSPGVGFGLGFSVVLHPALAASMSSPGNFAWGGAASTSFWVDPEEELLVVFATQFFFWDDLRMPLRAQLGNLVYACVADGNVSSTGRASKL</sequence>
<accession>A0A813ES80</accession>
<dbReference type="Proteomes" id="UP000654075">
    <property type="component" value="Unassembled WGS sequence"/>
</dbReference>
<dbReference type="AlphaFoldDB" id="A0A813ES80"/>
<dbReference type="SUPFAM" id="SSF56601">
    <property type="entry name" value="beta-lactamase/transpeptidase-like"/>
    <property type="match status" value="1"/>
</dbReference>
<gene>
    <name evidence="2" type="ORF">PGLA1383_LOCUS19467</name>
</gene>
<dbReference type="OrthoDB" id="5946976at2759"/>
<evidence type="ECO:0000313" key="3">
    <source>
        <dbReference type="Proteomes" id="UP000654075"/>
    </source>
</evidence>
<proteinExistence type="predicted"/>
<name>A0A813ES80_POLGL</name>
<dbReference type="PANTHER" id="PTHR43283">
    <property type="entry name" value="BETA-LACTAMASE-RELATED"/>
    <property type="match status" value="1"/>
</dbReference>